<dbReference type="PANTHER" id="PTHR42701:SF2">
    <property type="entry name" value="IMIDAZOLE GLYCEROL PHOSPHATE SYNTHASE SUBUNIT HISH 1"/>
    <property type="match status" value="1"/>
</dbReference>
<comment type="function">
    <text evidence="10">IGPS catalyzes the conversion of PRFAR and glutamine to IGP, AICAR and glutamate. The HisH subunit catalyzes the hydrolysis of glutamine to glutamate and ammonia as part of the synthesis of IGP and AICAR. The resulting ammonia molecule is channeled to the active site of HisF.</text>
</comment>
<dbReference type="Proteomes" id="UP001317963">
    <property type="component" value="Chromosome"/>
</dbReference>
<comment type="pathway">
    <text evidence="1 10">Amino-acid biosynthesis; L-histidine biosynthesis; L-histidine from 5-phospho-alpha-D-ribose 1-diphosphate: step 5/9.</text>
</comment>
<reference evidence="12 13" key="1">
    <citation type="submission" date="2019-02" db="EMBL/GenBank/DDBJ databases">
        <title>Halieaceae_genomes.</title>
        <authorList>
            <person name="Li S.-H."/>
        </authorList>
    </citation>
    <scope>NUCLEOTIDE SEQUENCE [LARGE SCALE GENOMIC DNA]</scope>
    <source>
        <strain evidence="12 13">JH123</strain>
    </source>
</reference>
<organism evidence="12 13">
    <name type="scientific">Candidatus Paraluminiphilus aquimaris</name>
    <dbReference type="NCBI Taxonomy" id="2518994"/>
    <lineage>
        <taxon>Bacteria</taxon>
        <taxon>Pseudomonadati</taxon>
        <taxon>Pseudomonadota</taxon>
        <taxon>Gammaproteobacteria</taxon>
        <taxon>Cellvibrionales</taxon>
        <taxon>Halieaceae</taxon>
        <taxon>Candidatus Paraluminiphilus</taxon>
    </lineage>
</organism>
<keyword evidence="2 10" id="KW-0963">Cytoplasm</keyword>
<evidence type="ECO:0000256" key="3">
    <source>
        <dbReference type="ARBA" id="ARBA00022605"/>
    </source>
</evidence>
<dbReference type="HAMAP" id="MF_00278">
    <property type="entry name" value="HisH"/>
    <property type="match status" value="1"/>
</dbReference>
<keyword evidence="6 10" id="KW-0368">Histidine biosynthesis</keyword>
<dbReference type="SUPFAM" id="SSF52317">
    <property type="entry name" value="Class I glutamine amidotransferase-like"/>
    <property type="match status" value="1"/>
</dbReference>
<dbReference type="PROSITE" id="PS51273">
    <property type="entry name" value="GATASE_TYPE_1"/>
    <property type="match status" value="1"/>
</dbReference>
<keyword evidence="3 10" id="KW-0028">Amino-acid biosynthesis</keyword>
<dbReference type="PANTHER" id="PTHR42701">
    <property type="entry name" value="IMIDAZOLE GLYCEROL PHOSPHATE SYNTHASE SUBUNIT HISH"/>
    <property type="match status" value="1"/>
</dbReference>
<feature type="active site" evidence="10">
    <location>
        <position position="195"/>
    </location>
</feature>
<evidence type="ECO:0000256" key="2">
    <source>
        <dbReference type="ARBA" id="ARBA00022490"/>
    </source>
</evidence>
<dbReference type="EMBL" id="CP036501">
    <property type="protein sequence ID" value="UZP73843.1"/>
    <property type="molecule type" value="Genomic_DNA"/>
</dbReference>
<dbReference type="PIRSF" id="PIRSF000495">
    <property type="entry name" value="Amidotransf_hisH"/>
    <property type="match status" value="1"/>
</dbReference>
<comment type="subcellular location">
    <subcellularLocation>
        <location evidence="10">Cytoplasm</location>
    </subcellularLocation>
</comment>
<feature type="active site" evidence="10">
    <location>
        <position position="193"/>
    </location>
</feature>
<proteinExistence type="inferred from homology"/>
<evidence type="ECO:0000256" key="7">
    <source>
        <dbReference type="ARBA" id="ARBA00023239"/>
    </source>
</evidence>
<comment type="catalytic activity">
    <reaction evidence="9 10">
        <text>L-glutamine + H2O = L-glutamate + NH4(+)</text>
        <dbReference type="Rhea" id="RHEA:15889"/>
        <dbReference type="ChEBI" id="CHEBI:15377"/>
        <dbReference type="ChEBI" id="CHEBI:28938"/>
        <dbReference type="ChEBI" id="CHEBI:29985"/>
        <dbReference type="ChEBI" id="CHEBI:58359"/>
        <dbReference type="EC" id="3.5.1.2"/>
    </reaction>
</comment>
<dbReference type="InterPro" id="IPR010139">
    <property type="entry name" value="Imidazole-glycPsynth_HisH"/>
</dbReference>
<evidence type="ECO:0000256" key="6">
    <source>
        <dbReference type="ARBA" id="ARBA00023102"/>
    </source>
</evidence>
<dbReference type="InterPro" id="IPR029062">
    <property type="entry name" value="Class_I_gatase-like"/>
</dbReference>
<evidence type="ECO:0000256" key="8">
    <source>
        <dbReference type="ARBA" id="ARBA00047838"/>
    </source>
</evidence>
<dbReference type="InterPro" id="IPR017926">
    <property type="entry name" value="GATASE"/>
</dbReference>
<accession>A0ABY6Q5Y5</accession>
<sequence>MTQTVAVIDYGMGNLHSVESALRKAGAEDVVVTADRAPILRADRVVFPGVGAIRDCISEFRRLGCDETLKRVIEAGTPVLGICVGMQSLMTHSEENGGVDCLDCLTGPVARFPHDHRDETGVKLKVPHMGWNRVRQLTPHPMWNNIEDNAYFYFVHSFYVPADQCELVSGIFEYGVTGSAAVAHENVFATQFHPEKSHDNGVKLLANFLDWDGRC</sequence>
<dbReference type="RefSeq" id="WP_279242641.1">
    <property type="nucleotide sequence ID" value="NZ_CP036501.1"/>
</dbReference>
<comment type="catalytic activity">
    <reaction evidence="8 10">
        <text>5-[(5-phospho-1-deoxy-D-ribulos-1-ylimino)methylamino]-1-(5-phospho-beta-D-ribosyl)imidazole-4-carboxamide + L-glutamine = D-erythro-1-(imidazol-4-yl)glycerol 3-phosphate + 5-amino-1-(5-phospho-beta-D-ribosyl)imidazole-4-carboxamide + L-glutamate + H(+)</text>
        <dbReference type="Rhea" id="RHEA:24793"/>
        <dbReference type="ChEBI" id="CHEBI:15378"/>
        <dbReference type="ChEBI" id="CHEBI:29985"/>
        <dbReference type="ChEBI" id="CHEBI:58278"/>
        <dbReference type="ChEBI" id="CHEBI:58359"/>
        <dbReference type="ChEBI" id="CHEBI:58475"/>
        <dbReference type="ChEBI" id="CHEBI:58525"/>
        <dbReference type="EC" id="4.3.2.10"/>
    </reaction>
</comment>
<dbReference type="NCBIfam" id="TIGR01855">
    <property type="entry name" value="IMP_synth_hisH"/>
    <property type="match status" value="1"/>
</dbReference>
<evidence type="ECO:0000256" key="1">
    <source>
        <dbReference type="ARBA" id="ARBA00005091"/>
    </source>
</evidence>
<evidence type="ECO:0000256" key="4">
    <source>
        <dbReference type="ARBA" id="ARBA00022801"/>
    </source>
</evidence>
<evidence type="ECO:0000259" key="11">
    <source>
        <dbReference type="Pfam" id="PF00117"/>
    </source>
</evidence>
<protein>
    <recommendedName>
        <fullName evidence="10">Imidazole glycerol phosphate synthase subunit HisH</fullName>
        <ecNumber evidence="10">4.3.2.10</ecNumber>
    </recommendedName>
    <alternativeName>
        <fullName evidence="10">IGP synthase glutaminase subunit</fullName>
        <ecNumber evidence="10">3.5.1.2</ecNumber>
    </alternativeName>
    <alternativeName>
        <fullName evidence="10">IGP synthase subunit HisH</fullName>
    </alternativeName>
    <alternativeName>
        <fullName evidence="10">ImGP synthase subunit HisH</fullName>
        <shortName evidence="10">IGPS subunit HisH</shortName>
    </alternativeName>
</protein>
<feature type="domain" description="Glutamine amidotransferase" evidence="11">
    <location>
        <begin position="7"/>
        <end position="209"/>
    </location>
</feature>
<keyword evidence="13" id="KW-1185">Reference proteome</keyword>
<evidence type="ECO:0000256" key="5">
    <source>
        <dbReference type="ARBA" id="ARBA00022962"/>
    </source>
</evidence>
<dbReference type="CDD" id="cd01748">
    <property type="entry name" value="GATase1_IGP_Synthase"/>
    <property type="match status" value="1"/>
</dbReference>
<keyword evidence="7 10" id="KW-0456">Lyase</keyword>
<evidence type="ECO:0000313" key="13">
    <source>
        <dbReference type="Proteomes" id="UP001317963"/>
    </source>
</evidence>
<dbReference type="EC" id="3.5.1.2" evidence="10"/>
<name>A0ABY6Q5Y5_9GAMM</name>
<gene>
    <name evidence="10 12" type="primary">hisH</name>
    <name evidence="12" type="ORF">E0F26_03385</name>
</gene>
<dbReference type="Gene3D" id="3.40.50.880">
    <property type="match status" value="1"/>
</dbReference>
<evidence type="ECO:0000256" key="10">
    <source>
        <dbReference type="HAMAP-Rule" id="MF_00278"/>
    </source>
</evidence>
<dbReference type="Pfam" id="PF00117">
    <property type="entry name" value="GATase"/>
    <property type="match status" value="1"/>
</dbReference>
<keyword evidence="4 10" id="KW-0378">Hydrolase</keyword>
<keyword evidence="5 10" id="KW-0315">Glutamine amidotransferase</keyword>
<evidence type="ECO:0000256" key="9">
    <source>
        <dbReference type="ARBA" id="ARBA00049534"/>
    </source>
</evidence>
<comment type="subunit">
    <text evidence="10">Heterodimer of HisH and HisF.</text>
</comment>
<evidence type="ECO:0000313" key="12">
    <source>
        <dbReference type="EMBL" id="UZP73843.1"/>
    </source>
</evidence>
<feature type="active site" description="Nucleophile" evidence="10">
    <location>
        <position position="83"/>
    </location>
</feature>
<dbReference type="EC" id="4.3.2.10" evidence="10"/>